<keyword evidence="6" id="KW-0449">Lipoprotein</keyword>
<feature type="signal peptide" evidence="7">
    <location>
        <begin position="1"/>
        <end position="23"/>
    </location>
</feature>
<evidence type="ECO:0000256" key="7">
    <source>
        <dbReference type="SAM" id="SignalP"/>
    </source>
</evidence>
<dbReference type="RefSeq" id="WP_344690837.1">
    <property type="nucleotide sequence ID" value="NZ_BAAAVV010000014.1"/>
</dbReference>
<evidence type="ECO:0000256" key="5">
    <source>
        <dbReference type="ARBA" id="ARBA00023136"/>
    </source>
</evidence>
<protein>
    <submittedName>
        <fullName evidence="9">BMP family ABC transporter substrate-binding protein</fullName>
    </submittedName>
</protein>
<dbReference type="SUPFAM" id="SSF53822">
    <property type="entry name" value="Periplasmic binding protein-like I"/>
    <property type="match status" value="1"/>
</dbReference>
<keyword evidence="10" id="KW-1185">Reference proteome</keyword>
<dbReference type="Pfam" id="PF02608">
    <property type="entry name" value="Bmp"/>
    <property type="match status" value="1"/>
</dbReference>
<gene>
    <name evidence="9" type="ORF">GCM10010531_40090</name>
</gene>
<dbReference type="InterPro" id="IPR050957">
    <property type="entry name" value="BMP_lipoprotein"/>
</dbReference>
<comment type="similarity">
    <text evidence="2">Belongs to the BMP lipoprotein family.</text>
</comment>
<keyword evidence="3" id="KW-1003">Cell membrane</keyword>
<dbReference type="PROSITE" id="PS51257">
    <property type="entry name" value="PROKAR_LIPOPROTEIN"/>
    <property type="match status" value="1"/>
</dbReference>
<dbReference type="CDD" id="cd06354">
    <property type="entry name" value="PBP1_PrnA-like"/>
    <property type="match status" value="1"/>
</dbReference>
<keyword evidence="5" id="KW-0472">Membrane</keyword>
<evidence type="ECO:0000256" key="3">
    <source>
        <dbReference type="ARBA" id="ARBA00022475"/>
    </source>
</evidence>
<dbReference type="InterPro" id="IPR028082">
    <property type="entry name" value="Peripla_BP_I"/>
</dbReference>
<organism evidence="9 10">
    <name type="scientific">Blastococcus jejuensis</name>
    <dbReference type="NCBI Taxonomy" id="351224"/>
    <lineage>
        <taxon>Bacteria</taxon>
        <taxon>Bacillati</taxon>
        <taxon>Actinomycetota</taxon>
        <taxon>Actinomycetes</taxon>
        <taxon>Geodermatophilales</taxon>
        <taxon>Geodermatophilaceae</taxon>
        <taxon>Blastococcus</taxon>
    </lineage>
</organism>
<proteinExistence type="inferred from homology"/>
<evidence type="ECO:0000256" key="1">
    <source>
        <dbReference type="ARBA" id="ARBA00004193"/>
    </source>
</evidence>
<feature type="domain" description="ABC transporter substrate-binding protein PnrA-like" evidence="8">
    <location>
        <begin position="48"/>
        <end position="314"/>
    </location>
</feature>
<dbReference type="PANTHER" id="PTHR34296:SF2">
    <property type="entry name" value="ABC TRANSPORTER GUANOSINE-BINDING PROTEIN NUPN"/>
    <property type="match status" value="1"/>
</dbReference>
<dbReference type="Gene3D" id="3.40.50.2300">
    <property type="match status" value="2"/>
</dbReference>
<name>A0ABP6PKJ8_9ACTN</name>
<dbReference type="Proteomes" id="UP001499924">
    <property type="component" value="Unassembled WGS sequence"/>
</dbReference>
<evidence type="ECO:0000313" key="9">
    <source>
        <dbReference type="EMBL" id="GAA3181832.1"/>
    </source>
</evidence>
<evidence type="ECO:0000313" key="10">
    <source>
        <dbReference type="Proteomes" id="UP001499924"/>
    </source>
</evidence>
<accession>A0ABP6PKJ8</accession>
<comment type="subcellular location">
    <subcellularLocation>
        <location evidence="1">Cell membrane</location>
        <topology evidence="1">Lipid-anchor</topology>
    </subcellularLocation>
</comment>
<reference evidence="10" key="1">
    <citation type="journal article" date="2019" name="Int. J. Syst. Evol. Microbiol.">
        <title>The Global Catalogue of Microorganisms (GCM) 10K type strain sequencing project: providing services to taxonomists for standard genome sequencing and annotation.</title>
        <authorList>
            <consortium name="The Broad Institute Genomics Platform"/>
            <consortium name="The Broad Institute Genome Sequencing Center for Infectious Disease"/>
            <person name="Wu L."/>
            <person name="Ma J."/>
        </authorList>
    </citation>
    <scope>NUCLEOTIDE SEQUENCE [LARGE SCALE GENOMIC DNA]</scope>
    <source>
        <strain evidence="10">JCM 15614</strain>
    </source>
</reference>
<evidence type="ECO:0000256" key="2">
    <source>
        <dbReference type="ARBA" id="ARBA00008610"/>
    </source>
</evidence>
<sequence>MLGRRPSLFTALSAGALSLTVLAGCNASSSGGGDDEGSSESGPSLILITPEPVGVNPFLQLAVDGVNQAADDAGGEARIFESQDPTNIQQQMDAAIADAPDVLAVVGFEFADSVAAAAQANPEQQFLFVDACTAESFDNVTCAVFREHEGVYLAGVEAGLLSESGQVGAVVALDTPQIRRFSDPFGAGAQSVDPAIGFTPLYVGGNSPFNDPARAKEQALALVARGADYVMAAAAAGNLGVFDAAEDGAFQAFGVDVNQCPDAPGHVVDNVIKEVDVVTADSIAKILDGEGGGLVSYGLEEGGVTLTGLEDGVDESECLIADHPDVIAEVEAVRDQIVSGEVTVDDPAEG</sequence>
<evidence type="ECO:0000256" key="4">
    <source>
        <dbReference type="ARBA" id="ARBA00022729"/>
    </source>
</evidence>
<feature type="chain" id="PRO_5045791278" evidence="7">
    <location>
        <begin position="24"/>
        <end position="350"/>
    </location>
</feature>
<dbReference type="InterPro" id="IPR003760">
    <property type="entry name" value="PnrA-like"/>
</dbReference>
<evidence type="ECO:0000256" key="6">
    <source>
        <dbReference type="ARBA" id="ARBA00023288"/>
    </source>
</evidence>
<comment type="caution">
    <text evidence="9">The sequence shown here is derived from an EMBL/GenBank/DDBJ whole genome shotgun (WGS) entry which is preliminary data.</text>
</comment>
<evidence type="ECO:0000259" key="8">
    <source>
        <dbReference type="Pfam" id="PF02608"/>
    </source>
</evidence>
<keyword evidence="4 7" id="KW-0732">Signal</keyword>
<dbReference type="PANTHER" id="PTHR34296">
    <property type="entry name" value="TRANSCRIPTIONAL ACTIVATOR PROTEIN MED"/>
    <property type="match status" value="1"/>
</dbReference>
<dbReference type="EMBL" id="BAAAVV010000014">
    <property type="protein sequence ID" value="GAA3181832.1"/>
    <property type="molecule type" value="Genomic_DNA"/>
</dbReference>